<organism evidence="1 2">
    <name type="scientific">Gossypium arboreum</name>
    <name type="common">Tree cotton</name>
    <name type="synonym">Gossypium nanking</name>
    <dbReference type="NCBI Taxonomy" id="29729"/>
    <lineage>
        <taxon>Eukaryota</taxon>
        <taxon>Viridiplantae</taxon>
        <taxon>Streptophyta</taxon>
        <taxon>Embryophyta</taxon>
        <taxon>Tracheophyta</taxon>
        <taxon>Spermatophyta</taxon>
        <taxon>Magnoliopsida</taxon>
        <taxon>eudicotyledons</taxon>
        <taxon>Gunneridae</taxon>
        <taxon>Pentapetalae</taxon>
        <taxon>rosids</taxon>
        <taxon>malvids</taxon>
        <taxon>Malvales</taxon>
        <taxon>Malvaceae</taxon>
        <taxon>Malvoideae</taxon>
        <taxon>Gossypium</taxon>
    </lineage>
</organism>
<reference evidence="2" key="1">
    <citation type="submission" date="2014-09" db="EMBL/GenBank/DDBJ databases">
        <authorList>
            <person name="Mudge J."/>
            <person name="Ramaraj T."/>
            <person name="Lindquist I.E."/>
            <person name="Bharti A.K."/>
            <person name="Sundararajan A."/>
            <person name="Cameron C.T."/>
            <person name="Woodward J.E."/>
            <person name="May G.D."/>
            <person name="Brubaker C."/>
            <person name="Broadhvest J."/>
            <person name="Wilkins T.A."/>
        </authorList>
    </citation>
    <scope>NUCLEOTIDE SEQUENCE</scope>
    <source>
        <strain evidence="2">cv. AKA8401</strain>
    </source>
</reference>
<keyword evidence="2" id="KW-1185">Reference proteome</keyword>
<dbReference type="Proteomes" id="UP000032142">
    <property type="component" value="Unassembled WGS sequence"/>
</dbReference>
<dbReference type="GO" id="GO:0016853">
    <property type="term" value="F:isomerase activity"/>
    <property type="evidence" value="ECO:0007669"/>
    <property type="project" value="UniProtKB-KW"/>
</dbReference>
<keyword evidence="1" id="KW-0413">Isomerase</keyword>
<gene>
    <name evidence="1" type="ORF">F383_08701</name>
</gene>
<proteinExistence type="predicted"/>
<sequence length="64" mass="7067">MMNPNLVDPNLLARSVGGVKCDFLHSLQGNENTSLYVQSKSCLSLVVVRIIQCLLRSSNFCLAR</sequence>
<dbReference type="AlphaFoldDB" id="A0A0B0PJ39"/>
<accession>A0A0B0PJ39</accession>
<evidence type="ECO:0000313" key="2">
    <source>
        <dbReference type="Proteomes" id="UP000032142"/>
    </source>
</evidence>
<evidence type="ECO:0000313" key="1">
    <source>
        <dbReference type="EMBL" id="KHG23366.1"/>
    </source>
</evidence>
<dbReference type="EMBL" id="KN424843">
    <property type="protein sequence ID" value="KHG23366.1"/>
    <property type="molecule type" value="Genomic_DNA"/>
</dbReference>
<name>A0A0B0PJ39_GOSAR</name>
<protein>
    <submittedName>
        <fullName evidence="1">Glucose-6-phosphate isomerase</fullName>
    </submittedName>
</protein>